<evidence type="ECO:0000313" key="2">
    <source>
        <dbReference type="Proteomes" id="UP000321261"/>
    </source>
</evidence>
<protein>
    <submittedName>
        <fullName evidence="1">SnoaL-like polyketide cyclase</fullName>
    </submittedName>
</protein>
<keyword evidence="2" id="KW-1185">Reference proteome</keyword>
<dbReference type="AlphaFoldDB" id="A0A561SNW7"/>
<comment type="caution">
    <text evidence="1">The sequence shown here is derived from an EMBL/GenBank/DDBJ whole genome shotgun (WGS) entry which is preliminary data.</text>
</comment>
<organism evidence="1 2">
    <name type="scientific">Pseudonocardia hierapolitana</name>
    <dbReference type="NCBI Taxonomy" id="1128676"/>
    <lineage>
        <taxon>Bacteria</taxon>
        <taxon>Bacillati</taxon>
        <taxon>Actinomycetota</taxon>
        <taxon>Actinomycetes</taxon>
        <taxon>Pseudonocardiales</taxon>
        <taxon>Pseudonocardiaceae</taxon>
        <taxon>Pseudonocardia</taxon>
    </lineage>
</organism>
<dbReference type="Proteomes" id="UP000321261">
    <property type="component" value="Unassembled WGS sequence"/>
</dbReference>
<name>A0A561SNW7_9PSEU</name>
<reference evidence="1 2" key="1">
    <citation type="submission" date="2019-06" db="EMBL/GenBank/DDBJ databases">
        <title>Sequencing the genomes of 1000 actinobacteria strains.</title>
        <authorList>
            <person name="Klenk H.-P."/>
        </authorList>
    </citation>
    <scope>NUCLEOTIDE SEQUENCE [LARGE SCALE GENOMIC DNA]</scope>
    <source>
        <strain evidence="1 2">DSM 45671</strain>
    </source>
</reference>
<dbReference type="SUPFAM" id="SSF54427">
    <property type="entry name" value="NTF2-like"/>
    <property type="match status" value="1"/>
</dbReference>
<dbReference type="InterPro" id="IPR032710">
    <property type="entry name" value="NTF2-like_dom_sf"/>
</dbReference>
<dbReference type="RefSeq" id="WP_147255850.1">
    <property type="nucleotide sequence ID" value="NZ_VIWU01000001.1"/>
</dbReference>
<dbReference type="OrthoDB" id="4539871at2"/>
<proteinExistence type="predicted"/>
<dbReference type="InterPro" id="IPR009959">
    <property type="entry name" value="Cyclase_SnoaL-like"/>
</dbReference>
<dbReference type="Gene3D" id="3.10.450.50">
    <property type="match status" value="1"/>
</dbReference>
<dbReference type="GO" id="GO:0030638">
    <property type="term" value="P:polyketide metabolic process"/>
    <property type="evidence" value="ECO:0007669"/>
    <property type="project" value="InterPro"/>
</dbReference>
<evidence type="ECO:0000313" key="1">
    <source>
        <dbReference type="EMBL" id="TWF76560.1"/>
    </source>
</evidence>
<accession>A0A561SNW7</accession>
<sequence length="139" mass="15362">MSNIDSHRRSADMFNSRDWDGFAADLAENCELVDQARDVTVKGRQQYLEFEKGWVAAFSDGRITSPRFFDAGSATVMLFTGAGRNDGPFGPFPATGRDASSPFCEVREYDADGKVVRTELYYDQLSLLVQLGHVQPPAG</sequence>
<dbReference type="Pfam" id="PF07366">
    <property type="entry name" value="SnoaL"/>
    <property type="match status" value="1"/>
</dbReference>
<dbReference type="EMBL" id="VIWU01000001">
    <property type="protein sequence ID" value="TWF76560.1"/>
    <property type="molecule type" value="Genomic_DNA"/>
</dbReference>
<gene>
    <name evidence="1" type="ORF">FHX44_112452</name>
</gene>